<sequence>MLYIVDNAIPILAATLAGLLFGLGWWTVFRGSHPSPVPSAAFALLAVVAEFWLASILAGALILAPPEAPASVMAIATPIVIWIGFILPAFAVSLGRRRAGAGAILVEAGHWLGVMLLQAVVLKSVGLVPPAA</sequence>
<comment type="caution">
    <text evidence="2">The sequence shown here is derived from an EMBL/GenBank/DDBJ whole genome shotgun (WGS) entry which is preliminary data.</text>
</comment>
<evidence type="ECO:0000313" key="3">
    <source>
        <dbReference type="Proteomes" id="UP000542776"/>
    </source>
</evidence>
<keyword evidence="3" id="KW-1185">Reference proteome</keyword>
<feature type="transmembrane region" description="Helical" evidence="1">
    <location>
        <begin position="70"/>
        <end position="92"/>
    </location>
</feature>
<dbReference type="RefSeq" id="WP_183201041.1">
    <property type="nucleotide sequence ID" value="NZ_JACIEK010000010.1"/>
</dbReference>
<dbReference type="Proteomes" id="UP000542776">
    <property type="component" value="Unassembled WGS sequence"/>
</dbReference>
<evidence type="ECO:0000256" key="1">
    <source>
        <dbReference type="SAM" id="Phobius"/>
    </source>
</evidence>
<keyword evidence="1" id="KW-0472">Membrane</keyword>
<organism evidence="2 3">
    <name type="scientific">Aureimonas pseudogalii</name>
    <dbReference type="NCBI Taxonomy" id="1744844"/>
    <lineage>
        <taxon>Bacteria</taxon>
        <taxon>Pseudomonadati</taxon>
        <taxon>Pseudomonadota</taxon>
        <taxon>Alphaproteobacteria</taxon>
        <taxon>Hyphomicrobiales</taxon>
        <taxon>Aurantimonadaceae</taxon>
        <taxon>Aureimonas</taxon>
    </lineage>
</organism>
<evidence type="ECO:0000313" key="2">
    <source>
        <dbReference type="EMBL" id="MBB3999495.1"/>
    </source>
</evidence>
<protein>
    <recommendedName>
        <fullName evidence="4">DUF1761 domain-containing protein</fullName>
    </recommendedName>
</protein>
<gene>
    <name evidence="2" type="ORF">GGR04_003365</name>
</gene>
<reference evidence="2 3" key="1">
    <citation type="submission" date="2020-08" db="EMBL/GenBank/DDBJ databases">
        <title>Genomic Encyclopedia of Type Strains, Phase IV (KMG-IV): sequencing the most valuable type-strain genomes for metagenomic binning, comparative biology and taxonomic classification.</title>
        <authorList>
            <person name="Goeker M."/>
        </authorList>
    </citation>
    <scope>NUCLEOTIDE SEQUENCE [LARGE SCALE GENOMIC DNA]</scope>
    <source>
        <strain evidence="2 3">DSM 102238</strain>
    </source>
</reference>
<keyword evidence="1" id="KW-1133">Transmembrane helix</keyword>
<feature type="transmembrane region" description="Helical" evidence="1">
    <location>
        <begin position="104"/>
        <end position="122"/>
    </location>
</feature>
<proteinExistence type="predicted"/>
<feature type="transmembrane region" description="Helical" evidence="1">
    <location>
        <begin position="12"/>
        <end position="29"/>
    </location>
</feature>
<evidence type="ECO:0008006" key="4">
    <source>
        <dbReference type="Google" id="ProtNLM"/>
    </source>
</evidence>
<feature type="transmembrane region" description="Helical" evidence="1">
    <location>
        <begin position="41"/>
        <end position="64"/>
    </location>
</feature>
<keyword evidence="1" id="KW-0812">Transmembrane</keyword>
<dbReference type="AlphaFoldDB" id="A0A7W6ML63"/>
<name>A0A7W6ML63_9HYPH</name>
<dbReference type="EMBL" id="JACIEK010000010">
    <property type="protein sequence ID" value="MBB3999495.1"/>
    <property type="molecule type" value="Genomic_DNA"/>
</dbReference>
<accession>A0A7W6ML63</accession>